<keyword evidence="3 7" id="KW-0812">Transmembrane</keyword>
<name>A0A562VCV7_9ACTN</name>
<evidence type="ECO:0000256" key="7">
    <source>
        <dbReference type="SAM" id="Phobius"/>
    </source>
</evidence>
<dbReference type="GO" id="GO:0016020">
    <property type="term" value="C:membrane"/>
    <property type="evidence" value="ECO:0007669"/>
    <property type="project" value="UniProtKB-SubCell"/>
</dbReference>
<comment type="similarity">
    <text evidence="2">Belongs to the TerC family.</text>
</comment>
<dbReference type="PANTHER" id="PTHR30238:SF0">
    <property type="entry name" value="THYLAKOID MEMBRANE PROTEIN TERC, CHLOROPLASTIC"/>
    <property type="match status" value="1"/>
</dbReference>
<reference evidence="8 9" key="1">
    <citation type="journal article" date="2013" name="Stand. Genomic Sci.">
        <title>Genomic Encyclopedia of Type Strains, Phase I: The one thousand microbial genomes (KMG-I) project.</title>
        <authorList>
            <person name="Kyrpides N.C."/>
            <person name="Woyke T."/>
            <person name="Eisen J.A."/>
            <person name="Garrity G."/>
            <person name="Lilburn T.G."/>
            <person name="Beck B.J."/>
            <person name="Whitman W.B."/>
            <person name="Hugenholtz P."/>
            <person name="Klenk H.P."/>
        </authorList>
    </citation>
    <scope>NUCLEOTIDE SEQUENCE [LARGE SCALE GENOMIC DNA]</scope>
    <source>
        <strain evidence="8 9">DSM 45044</strain>
    </source>
</reference>
<keyword evidence="4 7" id="KW-1133">Transmembrane helix</keyword>
<dbReference type="OrthoDB" id="5242957at2"/>
<evidence type="ECO:0000256" key="5">
    <source>
        <dbReference type="ARBA" id="ARBA00023136"/>
    </source>
</evidence>
<evidence type="ECO:0000256" key="4">
    <source>
        <dbReference type="ARBA" id="ARBA00022989"/>
    </source>
</evidence>
<dbReference type="AlphaFoldDB" id="A0A562VCV7"/>
<feature type="transmembrane region" description="Helical" evidence="7">
    <location>
        <begin position="129"/>
        <end position="148"/>
    </location>
</feature>
<feature type="region of interest" description="Disordered" evidence="6">
    <location>
        <begin position="322"/>
        <end position="368"/>
    </location>
</feature>
<evidence type="ECO:0000313" key="9">
    <source>
        <dbReference type="Proteomes" id="UP000321617"/>
    </source>
</evidence>
<sequence>MDVSVAVWVVTLVAVVALLAVDLIIVGRRPHEPSTKESSLWVVFYVSLAVLFGAGVWLTSGGEFAGQFYAGWITEYSLSVDNLFVFLVIMSSFAVPRIYQQKVLMIGIITALVLRGVFIAIGAALIERFVWVFFIFGAFLIYTAFTMLRTGLDEDEHKENRVIKWSRRVLPVTDGYVGAKIITKIDGRRMATPMLIVMIAIGTTDLMFAVDSIPAIFGLTQEGYLVFTANVFALMGLRQLYFLLGGLVNRLVYLSYGLGAVLAFIGVKLVLHALHDNNLPFINGGEPVPGIPDISTLTSLVVIVSILVIATVASLIKSSSDRRKGILPDSPAAEAAKAPDPYTAGAQGDVKDDRDLKDTRDARSSRRR</sequence>
<feature type="transmembrane region" description="Helical" evidence="7">
    <location>
        <begin position="6"/>
        <end position="26"/>
    </location>
</feature>
<dbReference type="InterPro" id="IPR005496">
    <property type="entry name" value="Integral_membrane_TerC"/>
</dbReference>
<feature type="transmembrane region" description="Helical" evidence="7">
    <location>
        <begin position="194"/>
        <end position="217"/>
    </location>
</feature>
<keyword evidence="5 7" id="KW-0472">Membrane</keyword>
<feature type="transmembrane region" description="Helical" evidence="7">
    <location>
        <begin position="103"/>
        <end position="123"/>
    </location>
</feature>
<accession>A0A562VCV7</accession>
<gene>
    <name evidence="8" type="ORF">LX16_1423</name>
</gene>
<dbReference type="Proteomes" id="UP000321617">
    <property type="component" value="Unassembled WGS sequence"/>
</dbReference>
<comment type="caution">
    <text evidence="8">The sequence shown here is derived from an EMBL/GenBank/DDBJ whole genome shotgun (WGS) entry which is preliminary data.</text>
</comment>
<feature type="transmembrane region" description="Helical" evidence="7">
    <location>
        <begin position="294"/>
        <end position="316"/>
    </location>
</feature>
<evidence type="ECO:0000313" key="8">
    <source>
        <dbReference type="EMBL" id="TWJ15709.1"/>
    </source>
</evidence>
<feature type="transmembrane region" description="Helical" evidence="7">
    <location>
        <begin position="223"/>
        <end position="244"/>
    </location>
</feature>
<evidence type="ECO:0000256" key="2">
    <source>
        <dbReference type="ARBA" id="ARBA00007511"/>
    </source>
</evidence>
<dbReference type="PANTHER" id="PTHR30238">
    <property type="entry name" value="MEMBRANE BOUND PREDICTED REDOX MODULATOR"/>
    <property type="match status" value="1"/>
</dbReference>
<evidence type="ECO:0000256" key="3">
    <source>
        <dbReference type="ARBA" id="ARBA00022692"/>
    </source>
</evidence>
<dbReference type="RefSeq" id="WP_147134848.1">
    <property type="nucleotide sequence ID" value="NZ_BAABIJ010000001.1"/>
</dbReference>
<dbReference type="NCBIfam" id="TIGR03718">
    <property type="entry name" value="R_switched_Alx"/>
    <property type="match status" value="1"/>
</dbReference>
<dbReference type="InterPro" id="IPR022369">
    <property type="entry name" value="Integral_membrane_TerC_rswitch"/>
</dbReference>
<organism evidence="8 9">
    <name type="scientific">Stackebrandtia albiflava</name>
    <dbReference type="NCBI Taxonomy" id="406432"/>
    <lineage>
        <taxon>Bacteria</taxon>
        <taxon>Bacillati</taxon>
        <taxon>Actinomycetota</taxon>
        <taxon>Actinomycetes</taxon>
        <taxon>Glycomycetales</taxon>
        <taxon>Glycomycetaceae</taxon>
        <taxon>Stackebrandtia</taxon>
    </lineage>
</organism>
<evidence type="ECO:0000256" key="6">
    <source>
        <dbReference type="SAM" id="MobiDB-lite"/>
    </source>
</evidence>
<keyword evidence="9" id="KW-1185">Reference proteome</keyword>
<feature type="transmembrane region" description="Helical" evidence="7">
    <location>
        <begin position="78"/>
        <end position="96"/>
    </location>
</feature>
<proteinExistence type="inferred from homology"/>
<feature type="transmembrane region" description="Helical" evidence="7">
    <location>
        <begin position="38"/>
        <end position="58"/>
    </location>
</feature>
<dbReference type="Pfam" id="PF03741">
    <property type="entry name" value="TerC"/>
    <property type="match status" value="1"/>
</dbReference>
<dbReference type="EMBL" id="VLLL01000005">
    <property type="protein sequence ID" value="TWJ15709.1"/>
    <property type="molecule type" value="Genomic_DNA"/>
</dbReference>
<evidence type="ECO:0000256" key="1">
    <source>
        <dbReference type="ARBA" id="ARBA00004141"/>
    </source>
</evidence>
<feature type="transmembrane region" description="Helical" evidence="7">
    <location>
        <begin position="251"/>
        <end position="274"/>
    </location>
</feature>
<comment type="subcellular location">
    <subcellularLocation>
        <location evidence="1">Membrane</location>
        <topology evidence="1">Multi-pass membrane protein</topology>
    </subcellularLocation>
</comment>
<feature type="compositionally biased region" description="Basic and acidic residues" evidence="6">
    <location>
        <begin position="349"/>
        <end position="368"/>
    </location>
</feature>
<protein>
    <submittedName>
        <fullName evidence="8">Tellurite resistance protein TerC</fullName>
    </submittedName>
</protein>